<dbReference type="OrthoDB" id="196858at2759"/>
<evidence type="ECO:0000313" key="1">
    <source>
        <dbReference type="EMBL" id="GMI15867.1"/>
    </source>
</evidence>
<protein>
    <submittedName>
        <fullName evidence="1">Uncharacterized protein</fullName>
    </submittedName>
</protein>
<dbReference type="InterPro" id="IPR023393">
    <property type="entry name" value="START-like_dom_sf"/>
</dbReference>
<dbReference type="EMBL" id="BRXW01000239">
    <property type="protein sequence ID" value="GMI15867.1"/>
    <property type="molecule type" value="Genomic_DNA"/>
</dbReference>
<evidence type="ECO:0000313" key="2">
    <source>
        <dbReference type="Proteomes" id="UP001165122"/>
    </source>
</evidence>
<reference evidence="2" key="1">
    <citation type="journal article" date="2023" name="Commun. Biol.">
        <title>Genome analysis of Parmales, the sister group of diatoms, reveals the evolutionary specialization of diatoms from phago-mixotrophs to photoautotrophs.</title>
        <authorList>
            <person name="Ban H."/>
            <person name="Sato S."/>
            <person name="Yoshikawa S."/>
            <person name="Yamada K."/>
            <person name="Nakamura Y."/>
            <person name="Ichinomiya M."/>
            <person name="Sato N."/>
            <person name="Blanc-Mathieu R."/>
            <person name="Endo H."/>
            <person name="Kuwata A."/>
            <person name="Ogata H."/>
        </authorList>
    </citation>
    <scope>NUCLEOTIDE SEQUENCE [LARGE SCALE GENOMIC DNA]</scope>
    <source>
        <strain evidence="2">NIES 3700</strain>
    </source>
</reference>
<comment type="caution">
    <text evidence="1">The sequence shown here is derived from an EMBL/GenBank/DDBJ whole genome shotgun (WGS) entry which is preliminary data.</text>
</comment>
<accession>A0A9W7FPC0</accession>
<proteinExistence type="predicted"/>
<dbReference type="SUPFAM" id="SSF55961">
    <property type="entry name" value="Bet v1-like"/>
    <property type="match status" value="1"/>
</dbReference>
<keyword evidence="2" id="KW-1185">Reference proteome</keyword>
<gene>
    <name evidence="1" type="ORF">TrLO_g12090</name>
</gene>
<organism evidence="1 2">
    <name type="scientific">Triparma laevis f. longispina</name>
    <dbReference type="NCBI Taxonomy" id="1714387"/>
    <lineage>
        <taxon>Eukaryota</taxon>
        <taxon>Sar</taxon>
        <taxon>Stramenopiles</taxon>
        <taxon>Ochrophyta</taxon>
        <taxon>Bolidophyceae</taxon>
        <taxon>Parmales</taxon>
        <taxon>Triparmaceae</taxon>
        <taxon>Triparma</taxon>
    </lineage>
</organism>
<sequence>MKGSFSNRDYILEGFEGRGEDGGWYFARRSIKSKKMYSLKRSRNSGLVRAKVLCERWVLHDLGAVNRVRVTYLENVDPGGLFKGGFRRSANKTELTPNPQEFLRGRANRSPRNTLAFY</sequence>
<dbReference type="Gene3D" id="3.30.530.20">
    <property type="match status" value="1"/>
</dbReference>
<name>A0A9W7FPC0_9STRA</name>
<dbReference type="AlphaFoldDB" id="A0A9W7FPC0"/>
<dbReference type="Proteomes" id="UP001165122">
    <property type="component" value="Unassembled WGS sequence"/>
</dbReference>